<protein>
    <recommendedName>
        <fullName evidence="4">Transposase</fullName>
    </recommendedName>
</protein>
<keyword evidence="3" id="KW-1185">Reference proteome</keyword>
<dbReference type="EMBL" id="BNDY01000017">
    <property type="protein sequence ID" value="GHI40161.1"/>
    <property type="molecule type" value="Genomic_DNA"/>
</dbReference>
<reference evidence="2" key="1">
    <citation type="submission" date="2024-05" db="EMBL/GenBank/DDBJ databases">
        <title>Whole genome shotgun sequence of Streptomyces violascens NBRC 12920.</title>
        <authorList>
            <person name="Komaki H."/>
            <person name="Tamura T."/>
        </authorList>
    </citation>
    <scope>NUCLEOTIDE SEQUENCE</scope>
    <source>
        <strain evidence="2">NBRC 12920</strain>
    </source>
</reference>
<evidence type="ECO:0000313" key="2">
    <source>
        <dbReference type="EMBL" id="GHI40161.1"/>
    </source>
</evidence>
<comment type="caution">
    <text evidence="2">The sequence shown here is derived from an EMBL/GenBank/DDBJ whole genome shotgun (WGS) entry which is preliminary data.</text>
</comment>
<dbReference type="Proteomes" id="UP001050808">
    <property type="component" value="Unassembled WGS sequence"/>
</dbReference>
<evidence type="ECO:0000313" key="3">
    <source>
        <dbReference type="Proteomes" id="UP001050808"/>
    </source>
</evidence>
<evidence type="ECO:0000256" key="1">
    <source>
        <dbReference type="SAM" id="MobiDB-lite"/>
    </source>
</evidence>
<sequence length="113" mass="12191">MRVKAGRFDEAGKPGSVSRVVRFRADSTVRIAVRWGEKGGLYLTGDGVVERPRRPRSGQATTRPPLSKLTAPKRLGLGSRWNERGPPAGGSEHQDMFRVALIGVVFAGYSTAG</sequence>
<accession>A0ABQ3QS95</accession>
<feature type="region of interest" description="Disordered" evidence="1">
    <location>
        <begin position="44"/>
        <end position="93"/>
    </location>
</feature>
<organism evidence="2 3">
    <name type="scientific">Streptomyces violascens</name>
    <dbReference type="NCBI Taxonomy" id="67381"/>
    <lineage>
        <taxon>Bacteria</taxon>
        <taxon>Bacillati</taxon>
        <taxon>Actinomycetota</taxon>
        <taxon>Actinomycetes</taxon>
        <taxon>Kitasatosporales</taxon>
        <taxon>Streptomycetaceae</taxon>
        <taxon>Streptomyces</taxon>
    </lineage>
</organism>
<gene>
    <name evidence="2" type="ORF">Sviol_45690</name>
</gene>
<evidence type="ECO:0008006" key="4">
    <source>
        <dbReference type="Google" id="ProtNLM"/>
    </source>
</evidence>
<proteinExistence type="predicted"/>
<name>A0ABQ3QS95_9ACTN</name>